<gene>
    <name evidence="1" type="ORF">HALLA_11490</name>
</gene>
<dbReference type="RefSeq" id="WP_049952594.1">
    <property type="nucleotide sequence ID" value="NZ_CP007055.1"/>
</dbReference>
<dbReference type="eggNOG" id="ENOG502N5JU">
    <property type="taxonomic scope" value="Archaea"/>
</dbReference>
<dbReference type="GeneID" id="25145077"/>
<protein>
    <submittedName>
        <fullName evidence="1">Uncharacterized protein</fullName>
    </submittedName>
</protein>
<organism evidence="1 2">
    <name type="scientific">Halostagnicola larsenii XH-48</name>
    <dbReference type="NCBI Taxonomy" id="797299"/>
    <lineage>
        <taxon>Archaea</taxon>
        <taxon>Methanobacteriati</taxon>
        <taxon>Methanobacteriota</taxon>
        <taxon>Stenosarchaea group</taxon>
        <taxon>Halobacteria</taxon>
        <taxon>Halobacteriales</taxon>
        <taxon>Natrialbaceae</taxon>
        <taxon>Halostagnicola</taxon>
    </lineage>
</organism>
<sequence length="112" mass="12138">MTATADSLVVDIVRTLEKQGVPRDAYQLGREFDPEALARLLDTGGDAVEVRLEVRGVSLVVTKQGVWVTDEPPSSQPECPNCGLPVTAVVQLVPTHHNAYPCGCRVEENLLE</sequence>
<dbReference type="OrthoDB" id="193769at2157"/>
<evidence type="ECO:0000313" key="1">
    <source>
        <dbReference type="EMBL" id="AHG00891.1"/>
    </source>
</evidence>
<reference evidence="1 2" key="1">
    <citation type="submission" date="2014-01" db="EMBL/GenBank/DDBJ databases">
        <authorList>
            <consortium name="DOE Joint Genome Institute"/>
            <person name="Anderson I."/>
            <person name="Huntemann M."/>
            <person name="Han J."/>
            <person name="Chen A."/>
            <person name="Kyrpides N."/>
            <person name="Mavromatis K."/>
            <person name="Markowitz V."/>
            <person name="Palaniappan K."/>
            <person name="Ivanova N."/>
            <person name="Schaumberg A."/>
            <person name="Pati A."/>
            <person name="Liolios K."/>
            <person name="Nordberg H.P."/>
            <person name="Cantor M.N."/>
            <person name="Hua S.X."/>
            <person name="Woyke T."/>
        </authorList>
    </citation>
    <scope>NUCLEOTIDE SEQUENCE [LARGE SCALE GENOMIC DNA]</scope>
    <source>
        <strain evidence="1 2">XH-48</strain>
    </source>
</reference>
<keyword evidence="2" id="KW-1185">Reference proteome</keyword>
<dbReference type="Proteomes" id="UP000019024">
    <property type="component" value="Chromosome"/>
</dbReference>
<evidence type="ECO:0000313" key="2">
    <source>
        <dbReference type="Proteomes" id="UP000019024"/>
    </source>
</evidence>
<dbReference type="KEGG" id="hlr:HALLA_11490"/>
<dbReference type="HOGENOM" id="CLU_2230290_0_0_2"/>
<dbReference type="EMBL" id="CP007055">
    <property type="protein sequence ID" value="AHG00891.1"/>
    <property type="molecule type" value="Genomic_DNA"/>
</dbReference>
<accession>W0JQ93</accession>
<name>W0JQ93_9EURY</name>
<proteinExistence type="predicted"/>
<dbReference type="AlphaFoldDB" id="W0JQ93"/>